<name>A0A6M3Z5S6_9MONO</name>
<organism evidence="1 2">
    <name type="scientific">Auricularia heimuer negative-stranded RNA virus 1</name>
    <dbReference type="NCBI Taxonomy" id="2732257"/>
    <lineage>
        <taxon>Viruses</taxon>
        <taxon>Riboviria</taxon>
        <taxon>Orthornavirae</taxon>
        <taxon>Negarnaviricota</taxon>
        <taxon>Haploviricotina</taxon>
        <taxon>Monjiviricetes</taxon>
        <taxon>Mononegavirales</taxon>
        <taxon>Mymonaviridae</taxon>
        <taxon>Auricularimonavirus</taxon>
        <taxon>Auricularimonavirus auriculariae</taxon>
    </lineage>
</organism>
<dbReference type="Proteomes" id="UP000677589">
    <property type="component" value="Segment"/>
</dbReference>
<dbReference type="EMBL" id="MT259204">
    <property type="protein sequence ID" value="QJP04104.1"/>
    <property type="molecule type" value="Viral_cRNA"/>
</dbReference>
<accession>A0A6M3Z5S6</accession>
<dbReference type="GeneID" id="80536806"/>
<sequence>MQANPAPPAQQAAAAKPPINRGARRVAMVNQQAGANTAAQTAQSLAAVFASMSVPRPSNAQVAPSKAAKVGRPVVYEIRPDQDPELAWGFFRYMNLACRTTTIGTRQPWESLFCTYLRMLWRDELSRLDGKDWVVRDFDPQEASALRAIVKAHTVAAGPTSPEARKVLKAELKALDKIGLPKPLAPVSLEDVEKTEEFIEMYALAGVICMAASKLANAPGATSLTDARPQALGIKYSLTAASAPSLLGNLRTSVEVLTELNQFWTRQSGIRRLLFTYLAGSAHRDTSTYDEAAFTTFRLMKWATHAHVALILEFLRKYPNATWCPVLRNEIVHFRAGLENLYAECPAMLDKAGLPIRNADGSERQDLDLLPYLKIIHGDKRDLIKKNEVAVLLYVAVEFLKLEAPSLGAYTVTPTYAQAYTDVVQFFRDVDAEAQRLDEEEDEAQAAGPGP</sequence>
<proteinExistence type="predicted"/>
<keyword evidence="2" id="KW-1185">Reference proteome</keyword>
<evidence type="ECO:0000313" key="2">
    <source>
        <dbReference type="Proteomes" id="UP000677589"/>
    </source>
</evidence>
<dbReference type="RefSeq" id="YP_010798571.1">
    <property type="nucleotide sequence ID" value="NC_076492.1"/>
</dbReference>
<evidence type="ECO:0000313" key="1">
    <source>
        <dbReference type="EMBL" id="QJP04104.1"/>
    </source>
</evidence>
<reference evidence="1" key="1">
    <citation type="submission" date="2020-03" db="EMBL/GenBank/DDBJ databases">
        <authorList>
            <person name="Li X."/>
        </authorList>
    </citation>
    <scope>NUCLEOTIDE SEQUENCE</scope>
    <source>
        <strain evidence="1">CCMJ1222</strain>
    </source>
</reference>
<dbReference type="KEGG" id="vg:80536806"/>
<protein>
    <submittedName>
        <fullName evidence="1">Uncharacterized protein</fullName>
    </submittedName>
</protein>